<organism evidence="1 2">
    <name type="scientific">Sitophilus oryzae</name>
    <name type="common">Rice weevil</name>
    <name type="synonym">Curculio oryzae</name>
    <dbReference type="NCBI Taxonomy" id="7048"/>
    <lineage>
        <taxon>Eukaryota</taxon>
        <taxon>Metazoa</taxon>
        <taxon>Ecdysozoa</taxon>
        <taxon>Arthropoda</taxon>
        <taxon>Hexapoda</taxon>
        <taxon>Insecta</taxon>
        <taxon>Pterygota</taxon>
        <taxon>Neoptera</taxon>
        <taxon>Endopterygota</taxon>
        <taxon>Coleoptera</taxon>
        <taxon>Polyphaga</taxon>
        <taxon>Cucujiformia</taxon>
        <taxon>Curculionidae</taxon>
        <taxon>Dryophthorinae</taxon>
        <taxon>Sitophilus</taxon>
    </lineage>
</organism>
<sequence>MGISISEDFCLYTLQFVEDQVICAGDKDDLEYMTRKLKEEYQVWGLETKYLCIGSDQTAIKLDNEYVQTCSEYEYLGVTFDKSGKDGNEISSRIVKARNAIKCLNNILWSNEIGKDRKLRIYDAIIKSNLLFWAETWRLTENNKRKLLAVEMDAIRRSARTSKLDGVRKETIRDKMGRQKTIVEEIESAQLKWYGHVRRMDNTRLPQKVLNWLPQKRRKRERPRTNWMDGVKKAMSSRDLRDGHWNERNQWRLAIASHNVEGRFKSDTYI</sequence>
<dbReference type="PANTHER" id="PTHR47027">
    <property type="entry name" value="REVERSE TRANSCRIPTASE DOMAIN-CONTAINING PROTEIN"/>
    <property type="match status" value="1"/>
</dbReference>
<dbReference type="Proteomes" id="UP000504635">
    <property type="component" value="Unplaced"/>
</dbReference>
<evidence type="ECO:0000313" key="1">
    <source>
        <dbReference type="Proteomes" id="UP000504635"/>
    </source>
</evidence>
<gene>
    <name evidence="2" type="primary">LOC115891555</name>
</gene>
<reference evidence="2" key="1">
    <citation type="submission" date="2025-08" db="UniProtKB">
        <authorList>
            <consortium name="RefSeq"/>
        </authorList>
    </citation>
    <scope>IDENTIFICATION</scope>
    <source>
        <tissue evidence="2">Gonads</tissue>
    </source>
</reference>
<name>A0A6J2YXA5_SITOR</name>
<dbReference type="OrthoDB" id="7435479at2759"/>
<protein>
    <submittedName>
        <fullName evidence="2">Uncharacterized protein LOC115891555</fullName>
    </submittedName>
</protein>
<dbReference type="KEGG" id="soy:115891555"/>
<dbReference type="InParanoid" id="A0A6J2YXA5"/>
<accession>A0A6J2YXA5</accession>
<dbReference type="GeneID" id="115891555"/>
<dbReference type="AlphaFoldDB" id="A0A6J2YXA5"/>
<dbReference type="PANTHER" id="PTHR47027:SF20">
    <property type="entry name" value="REVERSE TRANSCRIPTASE-LIKE PROTEIN WITH RNA-DIRECTED DNA POLYMERASE DOMAIN"/>
    <property type="match status" value="1"/>
</dbReference>
<dbReference type="RefSeq" id="XP_030767902.1">
    <property type="nucleotide sequence ID" value="XM_030912042.1"/>
</dbReference>
<keyword evidence="1" id="KW-1185">Reference proteome</keyword>
<evidence type="ECO:0000313" key="2">
    <source>
        <dbReference type="RefSeq" id="XP_030767902.1"/>
    </source>
</evidence>
<proteinExistence type="predicted"/>